<dbReference type="InterPro" id="IPR036430">
    <property type="entry name" value="RNase_T2-like_sf"/>
</dbReference>
<dbReference type="InterPro" id="IPR001568">
    <property type="entry name" value="RNase_T2-like"/>
</dbReference>
<keyword evidence="6" id="KW-0456">Lyase</keyword>
<dbReference type="InterPro" id="IPR033697">
    <property type="entry name" value="Ribonuclease_T2_eukaryotic"/>
</dbReference>
<keyword evidence="2" id="KW-0540">Nuclease</keyword>
<evidence type="ECO:0000256" key="8">
    <source>
        <dbReference type="SAM" id="SignalP"/>
    </source>
</evidence>
<keyword evidence="10" id="KW-1185">Reference proteome</keyword>
<comment type="similarity">
    <text evidence="1 7">Belongs to the RNase T2 family.</text>
</comment>
<dbReference type="EMBL" id="JBBNAG010000001">
    <property type="protein sequence ID" value="KAK9165356.1"/>
    <property type="molecule type" value="Genomic_DNA"/>
</dbReference>
<gene>
    <name evidence="9" type="ORF">Scep_000547</name>
</gene>
<dbReference type="AlphaFoldDB" id="A0AAP0Q6T5"/>
<evidence type="ECO:0000256" key="7">
    <source>
        <dbReference type="RuleBase" id="RU004328"/>
    </source>
</evidence>
<evidence type="ECO:0000313" key="10">
    <source>
        <dbReference type="Proteomes" id="UP001419268"/>
    </source>
</evidence>
<dbReference type="Proteomes" id="UP001419268">
    <property type="component" value="Unassembled WGS sequence"/>
</dbReference>
<evidence type="ECO:0000256" key="3">
    <source>
        <dbReference type="ARBA" id="ARBA00022759"/>
    </source>
</evidence>
<evidence type="ECO:0000256" key="2">
    <source>
        <dbReference type="ARBA" id="ARBA00022722"/>
    </source>
</evidence>
<dbReference type="GO" id="GO:0006401">
    <property type="term" value="P:RNA catabolic process"/>
    <property type="evidence" value="ECO:0007669"/>
    <property type="project" value="TreeGrafter"/>
</dbReference>
<keyword evidence="5" id="KW-1015">Disulfide bond</keyword>
<feature type="chain" id="PRO_5043026396" evidence="8">
    <location>
        <begin position="26"/>
        <end position="231"/>
    </location>
</feature>
<dbReference type="GO" id="GO:0003723">
    <property type="term" value="F:RNA binding"/>
    <property type="evidence" value="ECO:0007669"/>
    <property type="project" value="InterPro"/>
</dbReference>
<dbReference type="SUPFAM" id="SSF55895">
    <property type="entry name" value="Ribonuclease Rh-like"/>
    <property type="match status" value="1"/>
</dbReference>
<dbReference type="PANTHER" id="PTHR11240:SF75">
    <property type="entry name" value="RIBONUCLEASE 3"/>
    <property type="match status" value="1"/>
</dbReference>
<evidence type="ECO:0000256" key="1">
    <source>
        <dbReference type="ARBA" id="ARBA00007469"/>
    </source>
</evidence>
<evidence type="ECO:0000256" key="4">
    <source>
        <dbReference type="ARBA" id="ARBA00022801"/>
    </source>
</evidence>
<feature type="signal peptide" evidence="8">
    <location>
        <begin position="1"/>
        <end position="25"/>
    </location>
</feature>
<keyword evidence="8" id="KW-0732">Signal</keyword>
<reference evidence="9 10" key="1">
    <citation type="submission" date="2024-01" db="EMBL/GenBank/DDBJ databases">
        <title>Genome assemblies of Stephania.</title>
        <authorList>
            <person name="Yang L."/>
        </authorList>
    </citation>
    <scope>NUCLEOTIDE SEQUENCE [LARGE SCALE GENOMIC DNA]</scope>
    <source>
        <strain evidence="9">JXDWG</strain>
        <tissue evidence="9">Leaf</tissue>
    </source>
</reference>
<keyword evidence="3" id="KW-0255">Endonuclease</keyword>
<keyword evidence="4" id="KW-0378">Hydrolase</keyword>
<dbReference type="Gene3D" id="3.90.730.10">
    <property type="entry name" value="Ribonuclease T2-like"/>
    <property type="match status" value="1"/>
</dbReference>
<organism evidence="9 10">
    <name type="scientific">Stephania cephalantha</name>
    <dbReference type="NCBI Taxonomy" id="152367"/>
    <lineage>
        <taxon>Eukaryota</taxon>
        <taxon>Viridiplantae</taxon>
        <taxon>Streptophyta</taxon>
        <taxon>Embryophyta</taxon>
        <taxon>Tracheophyta</taxon>
        <taxon>Spermatophyta</taxon>
        <taxon>Magnoliopsida</taxon>
        <taxon>Ranunculales</taxon>
        <taxon>Menispermaceae</taxon>
        <taxon>Menispermoideae</taxon>
        <taxon>Cissampelideae</taxon>
        <taxon>Stephania</taxon>
    </lineage>
</organism>
<proteinExistence type="inferred from homology"/>
<dbReference type="GO" id="GO:0005576">
    <property type="term" value="C:extracellular region"/>
    <property type="evidence" value="ECO:0007669"/>
    <property type="project" value="TreeGrafter"/>
</dbReference>
<dbReference type="GO" id="GO:0033897">
    <property type="term" value="F:ribonuclease T2 activity"/>
    <property type="evidence" value="ECO:0007669"/>
    <property type="project" value="InterPro"/>
</dbReference>
<protein>
    <submittedName>
        <fullName evidence="9">Uncharacterized protein</fullName>
    </submittedName>
</protein>
<evidence type="ECO:0000313" key="9">
    <source>
        <dbReference type="EMBL" id="KAK9165356.1"/>
    </source>
</evidence>
<sequence length="231" mass="25436">MKISAAMAVLFALVVVLVGVLCVEGRVPGEIIFYYFSQQWTGSRCGGERSCCYPKTGKPAPGFVIEGLRPQNLMNEDLKNCDPKDQLNPSKISDLTSELQRYWPSLACPSRSNMRHWKNEWSTYGTCGNYVLNQTQYFKAALNLKKEVNLLDVLIKGGIKPNGGSYDLYNASETIRMAVGYMPGIFCVKDKAGKTLLNVIIGCTVDGTSYNDCPGMLGSDCGPSFKFPPLK</sequence>
<dbReference type="PANTHER" id="PTHR11240">
    <property type="entry name" value="RIBONUCLEASE T2"/>
    <property type="match status" value="1"/>
</dbReference>
<dbReference type="CDD" id="cd01061">
    <property type="entry name" value="RNase_T2_euk"/>
    <property type="match status" value="1"/>
</dbReference>
<dbReference type="Pfam" id="PF00445">
    <property type="entry name" value="Ribonuclease_T2"/>
    <property type="match status" value="1"/>
</dbReference>
<evidence type="ECO:0000256" key="6">
    <source>
        <dbReference type="ARBA" id="ARBA00023239"/>
    </source>
</evidence>
<accession>A0AAP0Q6T5</accession>
<evidence type="ECO:0000256" key="5">
    <source>
        <dbReference type="ARBA" id="ARBA00023157"/>
    </source>
</evidence>
<name>A0AAP0Q6T5_9MAGN</name>
<dbReference type="GO" id="GO:0016787">
    <property type="term" value="F:hydrolase activity"/>
    <property type="evidence" value="ECO:0007669"/>
    <property type="project" value="UniProtKB-KW"/>
</dbReference>
<comment type="caution">
    <text evidence="9">The sequence shown here is derived from an EMBL/GenBank/DDBJ whole genome shotgun (WGS) entry which is preliminary data.</text>
</comment>